<dbReference type="KEGG" id="phm:PSMK_19590"/>
<dbReference type="HOGENOM" id="CLU_2772332_0_0_0"/>
<dbReference type="Proteomes" id="UP000007881">
    <property type="component" value="Chromosome"/>
</dbReference>
<sequence>MAADPSGEARRPNNAVRRVRAVSAGTGFSIDGAVEAPAALSERFLLERGRPRLRVRLLPSVEHPGSVCG</sequence>
<organism evidence="1 2">
    <name type="scientific">Phycisphaera mikurensis (strain NBRC 102666 / KCTC 22515 / FYK2301M01)</name>
    <dbReference type="NCBI Taxonomy" id="1142394"/>
    <lineage>
        <taxon>Bacteria</taxon>
        <taxon>Pseudomonadati</taxon>
        <taxon>Planctomycetota</taxon>
        <taxon>Phycisphaerae</taxon>
        <taxon>Phycisphaerales</taxon>
        <taxon>Phycisphaeraceae</taxon>
        <taxon>Phycisphaera</taxon>
    </lineage>
</organism>
<keyword evidence="2" id="KW-1185">Reference proteome</keyword>
<reference evidence="1 2" key="1">
    <citation type="submission" date="2012-02" db="EMBL/GenBank/DDBJ databases">
        <title>Complete genome sequence of Phycisphaera mikurensis NBRC 102666.</title>
        <authorList>
            <person name="Ankai A."/>
            <person name="Hosoyama A."/>
            <person name="Terui Y."/>
            <person name="Sekine M."/>
            <person name="Fukai R."/>
            <person name="Kato Y."/>
            <person name="Nakamura S."/>
            <person name="Yamada-Narita S."/>
            <person name="Kawakoshi A."/>
            <person name="Fukunaga Y."/>
            <person name="Yamazaki S."/>
            <person name="Fujita N."/>
        </authorList>
    </citation>
    <scope>NUCLEOTIDE SEQUENCE [LARGE SCALE GENOMIC DNA]</scope>
    <source>
        <strain evidence="2">NBRC 102666 / KCTC 22515 / FYK2301M01</strain>
    </source>
</reference>
<evidence type="ECO:0000313" key="1">
    <source>
        <dbReference type="EMBL" id="BAM04118.1"/>
    </source>
</evidence>
<name>I0IFT0_PHYMF</name>
<protein>
    <submittedName>
        <fullName evidence="1">Uncharacterized protein</fullName>
    </submittedName>
</protein>
<dbReference type="EMBL" id="AP012338">
    <property type="protein sequence ID" value="BAM04118.1"/>
    <property type="molecule type" value="Genomic_DNA"/>
</dbReference>
<accession>I0IFT0</accession>
<dbReference type="AlphaFoldDB" id="I0IFT0"/>
<evidence type="ECO:0000313" key="2">
    <source>
        <dbReference type="Proteomes" id="UP000007881"/>
    </source>
</evidence>
<dbReference type="STRING" id="1142394.PSMK_19590"/>
<gene>
    <name evidence="1" type="ordered locus">PSMK_19590</name>
</gene>
<proteinExistence type="predicted"/>